<evidence type="ECO:0000256" key="5">
    <source>
        <dbReference type="ARBA" id="ARBA00010644"/>
    </source>
</evidence>
<feature type="transmembrane region" description="Helical" evidence="20">
    <location>
        <begin position="669"/>
        <end position="687"/>
    </location>
</feature>
<keyword evidence="11" id="KW-0256">Endoplasmic reticulum</keyword>
<feature type="transmembrane region" description="Helical" evidence="20">
    <location>
        <begin position="194"/>
        <end position="215"/>
    </location>
</feature>
<evidence type="ECO:0000256" key="14">
    <source>
        <dbReference type="ARBA" id="ARBA00023133"/>
    </source>
</evidence>
<feature type="compositionally biased region" description="Polar residues" evidence="19">
    <location>
        <begin position="819"/>
        <end position="832"/>
    </location>
</feature>
<feature type="transmembrane region" description="Helical" evidence="20">
    <location>
        <begin position="281"/>
        <end position="302"/>
    </location>
</feature>
<feature type="region of interest" description="Disordered" evidence="19">
    <location>
        <begin position="813"/>
        <end position="835"/>
    </location>
</feature>
<evidence type="ECO:0000256" key="19">
    <source>
        <dbReference type="SAM" id="MobiDB-lite"/>
    </source>
</evidence>
<proteinExistence type="inferred from homology"/>
<comment type="similarity">
    <text evidence="5">Belongs to the aerobic coproporphyrinogen-III oxidase family.</text>
</comment>
<dbReference type="SUPFAM" id="SSF102886">
    <property type="entry name" value="Coproporphyrinogen III oxidase"/>
    <property type="match status" value="1"/>
</dbReference>
<comment type="subcellular location">
    <subcellularLocation>
        <location evidence="1">Endoplasmic reticulum membrane</location>
        <topology evidence="1">Multi-pass membrane protein</topology>
    </subcellularLocation>
</comment>
<feature type="region of interest" description="Disordered" evidence="19">
    <location>
        <begin position="1"/>
        <end position="33"/>
    </location>
</feature>
<dbReference type="InterPro" id="IPR036406">
    <property type="entry name" value="Coprogen_oxidase_aer_sf"/>
</dbReference>
<dbReference type="InterPro" id="IPR003342">
    <property type="entry name" value="ArnT-like_N"/>
</dbReference>
<keyword evidence="9 20" id="KW-0812">Transmembrane</keyword>
<dbReference type="GO" id="GO:0004109">
    <property type="term" value="F:coproporphyrinogen oxidase activity"/>
    <property type="evidence" value="ECO:0007669"/>
    <property type="project" value="InterPro"/>
</dbReference>
<dbReference type="InterPro" id="IPR001260">
    <property type="entry name" value="Coprogen_oxidase_aer"/>
</dbReference>
<keyword evidence="10" id="KW-0677">Repeat</keyword>
<keyword evidence="13" id="KW-0560">Oxidoreductase</keyword>
<keyword evidence="7" id="KW-0328">Glycosyltransferase</keyword>
<feature type="domain" description="MIR" evidence="21">
    <location>
        <begin position="465"/>
        <end position="523"/>
    </location>
</feature>
<evidence type="ECO:0000256" key="9">
    <source>
        <dbReference type="ARBA" id="ARBA00022692"/>
    </source>
</evidence>
<dbReference type="PROSITE" id="PS50919">
    <property type="entry name" value="MIR"/>
    <property type="match status" value="3"/>
</dbReference>
<evidence type="ECO:0000256" key="11">
    <source>
        <dbReference type="ARBA" id="ARBA00022824"/>
    </source>
</evidence>
<dbReference type="PROSITE" id="PS01021">
    <property type="entry name" value="COPROGEN_OXIDASE"/>
    <property type="match status" value="1"/>
</dbReference>
<keyword evidence="16" id="KW-0627">Porphyrin biosynthesis</keyword>
<dbReference type="Gene3D" id="2.80.10.50">
    <property type="match status" value="1"/>
</dbReference>
<dbReference type="SUPFAM" id="SSF82109">
    <property type="entry name" value="MIR domain"/>
    <property type="match status" value="1"/>
</dbReference>
<dbReference type="AlphaFoldDB" id="A0A139IUX5"/>
<evidence type="ECO:0000256" key="1">
    <source>
        <dbReference type="ARBA" id="ARBA00004477"/>
    </source>
</evidence>
<dbReference type="PANTHER" id="PTHR10050:SF46">
    <property type="entry name" value="PROTEIN O-MANNOSYL-TRANSFERASE 2"/>
    <property type="match status" value="1"/>
</dbReference>
<evidence type="ECO:0000256" key="17">
    <source>
        <dbReference type="ARBA" id="ARBA00045085"/>
    </source>
</evidence>
<dbReference type="GO" id="GO:0005789">
    <property type="term" value="C:endoplasmic reticulum membrane"/>
    <property type="evidence" value="ECO:0007669"/>
    <property type="project" value="UniProtKB-SubCell"/>
</dbReference>
<evidence type="ECO:0000256" key="20">
    <source>
        <dbReference type="SAM" id="Phobius"/>
    </source>
</evidence>
<feature type="domain" description="MIR" evidence="21">
    <location>
        <begin position="401"/>
        <end position="457"/>
    </location>
</feature>
<comment type="similarity">
    <text evidence="4">Belongs to the glycosyltransferase 39 family.</text>
</comment>
<dbReference type="InterPro" id="IPR018375">
    <property type="entry name" value="Coprogen_oxidase_CS"/>
</dbReference>
<dbReference type="GO" id="GO:0006782">
    <property type="term" value="P:protoporphyrinogen IX biosynthetic process"/>
    <property type="evidence" value="ECO:0007669"/>
    <property type="project" value="UniProtKB-UniPathway"/>
</dbReference>
<dbReference type="Pfam" id="PF02366">
    <property type="entry name" value="PMT"/>
    <property type="match status" value="1"/>
</dbReference>
<evidence type="ECO:0000256" key="8">
    <source>
        <dbReference type="ARBA" id="ARBA00022679"/>
    </source>
</evidence>
<keyword evidence="8" id="KW-0808">Transferase</keyword>
<feature type="transmembrane region" description="Helical" evidence="20">
    <location>
        <begin position="144"/>
        <end position="163"/>
    </location>
</feature>
<feature type="transmembrane region" description="Helical" evidence="20">
    <location>
        <begin position="601"/>
        <end position="622"/>
    </location>
</feature>
<dbReference type="Pfam" id="PF02815">
    <property type="entry name" value="MIR"/>
    <property type="match status" value="1"/>
</dbReference>
<gene>
    <name evidence="22" type="ORF">AC579_2290</name>
</gene>
<keyword evidence="12 20" id="KW-1133">Transmembrane helix</keyword>
<dbReference type="PANTHER" id="PTHR10050">
    <property type="entry name" value="DOLICHYL-PHOSPHATE-MANNOSE--PROTEIN MANNOSYLTRANSFERASE"/>
    <property type="match status" value="1"/>
</dbReference>
<dbReference type="InterPro" id="IPR016093">
    <property type="entry name" value="MIR_motif"/>
</dbReference>
<reference evidence="22 23" key="1">
    <citation type="submission" date="2015-07" db="EMBL/GenBank/DDBJ databases">
        <title>Comparative genomics of the Sigatoka disease complex on banana suggests a link between parallel evolutionary changes in Pseudocercospora fijiensis and Pseudocercospora eumusae and increased virulence on the banana host.</title>
        <authorList>
            <person name="Chang T.-C."/>
            <person name="Salvucci A."/>
            <person name="Crous P.W."/>
            <person name="Stergiopoulos I."/>
        </authorList>
    </citation>
    <scope>NUCLEOTIDE SEQUENCE [LARGE SCALE GENOMIC DNA]</scope>
    <source>
        <strain evidence="22 23">CBS 116634</strain>
    </source>
</reference>
<dbReference type="CDD" id="cd23284">
    <property type="entry name" value="beta-trefoil_MIR_PMT2-like"/>
    <property type="match status" value="1"/>
</dbReference>
<dbReference type="InterPro" id="IPR032421">
    <property type="entry name" value="PMT_4TMC"/>
</dbReference>
<comment type="pathway">
    <text evidence="3">Porphyrin-containing compound metabolism; protoporphyrin-IX biosynthesis; protoporphyrinogen-IX from coproporphyrinogen-III (O2 route): step 1/1.</text>
</comment>
<evidence type="ECO:0000256" key="15">
    <source>
        <dbReference type="ARBA" id="ARBA00023136"/>
    </source>
</evidence>
<evidence type="ECO:0000256" key="4">
    <source>
        <dbReference type="ARBA" id="ARBA00007222"/>
    </source>
</evidence>
<dbReference type="OrthoDB" id="292747at2759"/>
<dbReference type="FunFam" id="2.80.10.50:FF:000012">
    <property type="entry name" value="Protein O-mannosyl-transferase 1"/>
    <property type="match status" value="1"/>
</dbReference>
<dbReference type="InterPro" id="IPR036300">
    <property type="entry name" value="MIR_dom_sf"/>
</dbReference>
<comment type="catalytic activity">
    <reaction evidence="18">
        <text>a di-trans,poly-cis-dolichyl beta-D-mannosyl phosphate + L-seryl-[protein] = 3-O-(alpha-D-mannosyl)-L-seryl-[protein] + a di-trans,poly-cis-dolichyl phosphate + H(+)</text>
        <dbReference type="Rhea" id="RHEA:17377"/>
        <dbReference type="Rhea" id="RHEA-COMP:9863"/>
        <dbReference type="Rhea" id="RHEA-COMP:13546"/>
        <dbReference type="Rhea" id="RHEA-COMP:19498"/>
        <dbReference type="Rhea" id="RHEA-COMP:19501"/>
        <dbReference type="ChEBI" id="CHEBI:15378"/>
        <dbReference type="ChEBI" id="CHEBI:29999"/>
        <dbReference type="ChEBI" id="CHEBI:57683"/>
        <dbReference type="ChEBI" id="CHEBI:58211"/>
        <dbReference type="ChEBI" id="CHEBI:137321"/>
        <dbReference type="EC" id="2.4.1.109"/>
    </reaction>
</comment>
<dbReference type="SMART" id="SM00472">
    <property type="entry name" value="MIR"/>
    <property type="match status" value="3"/>
</dbReference>
<evidence type="ECO:0000256" key="3">
    <source>
        <dbReference type="ARBA" id="ARBA00005168"/>
    </source>
</evidence>
<comment type="caution">
    <text evidence="22">The sequence shown here is derived from an EMBL/GenBank/DDBJ whole genome shotgun (WGS) entry which is preliminary data.</text>
</comment>
<comment type="subunit">
    <text evidence="6">Homodimer.</text>
</comment>
<dbReference type="STRING" id="113226.A0A139IUX5"/>
<dbReference type="FunFam" id="3.40.1500.10:FF:000002">
    <property type="entry name" value="oxygen-dependent coproporphyrinogen-III oxidase, mitochondrial"/>
    <property type="match status" value="1"/>
</dbReference>
<evidence type="ECO:0000259" key="21">
    <source>
        <dbReference type="PROSITE" id="PS50919"/>
    </source>
</evidence>
<feature type="transmembrane region" description="Helical" evidence="20">
    <location>
        <begin position="227"/>
        <end position="260"/>
    </location>
</feature>
<feature type="transmembrane region" description="Helical" evidence="20">
    <location>
        <begin position="699"/>
        <end position="722"/>
    </location>
</feature>
<comment type="pathway">
    <text evidence="2">Protein modification; protein glycosylation.</text>
</comment>
<keyword evidence="15 20" id="KW-0472">Membrane</keyword>
<name>A0A139IUX5_9PEZI</name>
<feature type="transmembrane region" description="Helical" evidence="20">
    <location>
        <begin position="59"/>
        <end position="76"/>
    </location>
</feature>
<dbReference type="Pfam" id="PF01218">
    <property type="entry name" value="Coprogen_oxidas"/>
    <property type="match status" value="1"/>
</dbReference>
<sequence>MATSNATTTGIDAGDLRRRNVGNGQPNGSFVPANLTEQLDDKTKQKTNSFLHTLDDYEFLIAPIIFTALAFFTRMWKIGISNIVTWDEAHFGKFGSHYLKREFYFDVHPPLGKMLVGLSGYLAGYNGSFEFKSGEKYPEDVDYQFMRIFNAAFGALCIPLAYFTAKELHFRRSTVWLVTLMVLFENSYTTISRFILLDSMLLFFTFTTVFTWAKFHNQRHDPFSPSWGFWLFMTGISIGCVCSVKWVGMFGTALVGLYTIEDLWNKFGDLKMPKVEFGAHVAFRVVGLIVIPMIVYMFTFWMHFLVLENSGPGDAQMSSLFQANLKGTEVGKDSPLEVAFGSRATLKNMGYGGGLLHSHVQTYPEGSGQQQITCYHHKDANNDWFFYPNRNEPEFDPEAPIKYVGNGAEIRLIHAQTGRNLHSHQVAAPVTKADYEVSCYGNVTIGDTKDHWLVEVVDDAASRDWSKVRTLTTSFRLKHRDLGCYLRAGNVNLPQWGFKQIETTCVKENKPRDKYTHWNVESHWNEKLPASDPGSYKSPFFRDFIHLNVAMMTSNNALVPDPDKQDDLASKPWQWPLLNVGLRMCGWDDNIVKYYLLGNPFVYWASTASLFFFIGMFAWYAIRWQRGFDELTWKDLDQFQYAGIYPAIGWFLHYLPFIAMARVTYVHHYYPALYFAILTFGFCIDWCTSRLPKTAEWGLYTALYGVVIFMFWLFRAFCFGMVGSNQQWKHLRPPLVEAALRSCTKSQRSPAFRNALRQRIAPSQRRCVSGGREPPVSPGKHQKITVWAPKTRIAVGIVFIGSLIYSMATADKHVPPPTQDSQLPKSGQQLESPSIAERDVLAKRESGVTQNSPMRLRMEQFIKQKQQEIVRALEAVDGHKFHIDEWERPNGGGGISCVLQDGNVFEKAGVNISVVYGTLPRAAISKMRVNHKALDPDVESLEFFASGLSLVLHPKNPMAPTVHLNYRYFETANSDGTTNAWWFGGGTDLTPSYLFDEDAIHFHRTIKEACDSHDKNYYSRFKKWCDEYFYVKHREETRGVGGIFFDDLDESEKDQESLFAFCQTCLNAFLPSYLPIIEKRKDMPFTVKEKQWQQLRRGRYVEFNLVHDRGTAFGLNTPGARVESILMSLPLTARWQYQHEPEKGGREDRLVQVLKKPVEWV</sequence>
<protein>
    <recommendedName>
        <fullName evidence="21">MIR domain-containing protein</fullName>
    </recommendedName>
</protein>
<evidence type="ECO:0000256" key="10">
    <source>
        <dbReference type="ARBA" id="ARBA00022737"/>
    </source>
</evidence>
<dbReference type="InterPro" id="IPR027005">
    <property type="entry name" value="PMT-like"/>
</dbReference>
<organism evidence="22 23">
    <name type="scientific">Pseudocercospora musae</name>
    <dbReference type="NCBI Taxonomy" id="113226"/>
    <lineage>
        <taxon>Eukaryota</taxon>
        <taxon>Fungi</taxon>
        <taxon>Dikarya</taxon>
        <taxon>Ascomycota</taxon>
        <taxon>Pezizomycotina</taxon>
        <taxon>Dothideomycetes</taxon>
        <taxon>Dothideomycetidae</taxon>
        <taxon>Mycosphaerellales</taxon>
        <taxon>Mycosphaerellaceae</taxon>
        <taxon>Pseudocercospora</taxon>
    </lineage>
</organism>
<dbReference type="PRINTS" id="PR00073">
    <property type="entry name" value="COPRGNOXDASE"/>
</dbReference>
<evidence type="ECO:0000256" key="6">
    <source>
        <dbReference type="ARBA" id="ARBA00011738"/>
    </source>
</evidence>
<evidence type="ECO:0000313" key="23">
    <source>
        <dbReference type="Proteomes" id="UP000073492"/>
    </source>
</evidence>
<evidence type="ECO:0000256" key="16">
    <source>
        <dbReference type="ARBA" id="ARBA00023244"/>
    </source>
</evidence>
<evidence type="ECO:0000256" key="7">
    <source>
        <dbReference type="ARBA" id="ARBA00022676"/>
    </source>
</evidence>
<evidence type="ECO:0000256" key="2">
    <source>
        <dbReference type="ARBA" id="ARBA00004922"/>
    </source>
</evidence>
<evidence type="ECO:0000313" key="22">
    <source>
        <dbReference type="EMBL" id="KXT18557.1"/>
    </source>
</evidence>
<keyword evidence="23" id="KW-1185">Reference proteome</keyword>
<dbReference type="NCBIfam" id="NF003727">
    <property type="entry name" value="PRK05330.1"/>
    <property type="match status" value="1"/>
</dbReference>
<dbReference type="Pfam" id="PF16192">
    <property type="entry name" value="PMT_4TMC"/>
    <property type="match status" value="1"/>
</dbReference>
<dbReference type="UniPathway" id="UPA00251">
    <property type="reaction ID" value="UER00322"/>
</dbReference>
<evidence type="ECO:0000256" key="18">
    <source>
        <dbReference type="ARBA" id="ARBA00045102"/>
    </source>
</evidence>
<evidence type="ECO:0000256" key="13">
    <source>
        <dbReference type="ARBA" id="ARBA00023002"/>
    </source>
</evidence>
<accession>A0A139IUX5</accession>
<feature type="compositionally biased region" description="Polar residues" evidence="19">
    <location>
        <begin position="1"/>
        <end position="10"/>
    </location>
</feature>
<dbReference type="Proteomes" id="UP000073492">
    <property type="component" value="Unassembled WGS sequence"/>
</dbReference>
<feature type="transmembrane region" description="Helical" evidence="20">
    <location>
        <begin position="643"/>
        <end position="663"/>
    </location>
</feature>
<keyword evidence="14" id="KW-0350">Heme biosynthesis</keyword>
<feature type="domain" description="MIR" evidence="21">
    <location>
        <begin position="335"/>
        <end position="389"/>
    </location>
</feature>
<dbReference type="EMBL" id="LFZO01000006">
    <property type="protein sequence ID" value="KXT18557.1"/>
    <property type="molecule type" value="Genomic_DNA"/>
</dbReference>
<dbReference type="Gene3D" id="3.40.1500.10">
    <property type="entry name" value="Coproporphyrinogen III oxidase, aerobic"/>
    <property type="match status" value="1"/>
</dbReference>
<dbReference type="GO" id="GO:0004169">
    <property type="term" value="F:dolichyl-phosphate-mannose-protein mannosyltransferase activity"/>
    <property type="evidence" value="ECO:0007669"/>
    <property type="project" value="UniProtKB-EC"/>
</dbReference>
<comment type="catalytic activity">
    <reaction evidence="17">
        <text>a di-trans,poly-cis-dolichyl beta-D-mannosyl phosphate + L-threonyl-[protein] = 3-O-(alpha-D-mannosyl)-L-threonyl-[protein] + a di-trans,poly-cis-dolichyl phosphate + H(+)</text>
        <dbReference type="Rhea" id="RHEA:53396"/>
        <dbReference type="Rhea" id="RHEA-COMP:11060"/>
        <dbReference type="Rhea" id="RHEA-COMP:13547"/>
        <dbReference type="Rhea" id="RHEA-COMP:19498"/>
        <dbReference type="Rhea" id="RHEA-COMP:19501"/>
        <dbReference type="ChEBI" id="CHEBI:15378"/>
        <dbReference type="ChEBI" id="CHEBI:30013"/>
        <dbReference type="ChEBI" id="CHEBI:57683"/>
        <dbReference type="ChEBI" id="CHEBI:58211"/>
        <dbReference type="ChEBI" id="CHEBI:137323"/>
        <dbReference type="EC" id="2.4.1.109"/>
    </reaction>
</comment>
<dbReference type="UniPathway" id="UPA00378"/>
<evidence type="ECO:0000256" key="12">
    <source>
        <dbReference type="ARBA" id="ARBA00022989"/>
    </source>
</evidence>